<dbReference type="EC" id="3.5.4.2" evidence="6"/>
<comment type="cofactor">
    <cofactor evidence="1">
        <name>Zn(2+)</name>
        <dbReference type="ChEBI" id="CHEBI:29105"/>
    </cofactor>
</comment>
<evidence type="ECO:0000256" key="2">
    <source>
        <dbReference type="ARBA" id="ARBA00022723"/>
    </source>
</evidence>
<evidence type="ECO:0000259" key="5">
    <source>
        <dbReference type="Pfam" id="PF00962"/>
    </source>
</evidence>
<dbReference type="InterPro" id="IPR032466">
    <property type="entry name" value="Metal_Hydrolase"/>
</dbReference>
<dbReference type="Pfam" id="PF00962">
    <property type="entry name" value="A_deaminase"/>
    <property type="match status" value="1"/>
</dbReference>
<keyword evidence="3 6" id="KW-0378">Hydrolase</keyword>
<dbReference type="Gene3D" id="3.20.20.140">
    <property type="entry name" value="Metal-dependent hydrolases"/>
    <property type="match status" value="1"/>
</dbReference>
<reference evidence="6" key="1">
    <citation type="submission" date="2019-08" db="EMBL/GenBank/DDBJ databases">
        <authorList>
            <person name="Kucharzyk K."/>
            <person name="Murdoch R.W."/>
            <person name="Higgins S."/>
            <person name="Loffler F."/>
        </authorList>
    </citation>
    <scope>NUCLEOTIDE SEQUENCE</scope>
</reference>
<organism evidence="6">
    <name type="scientific">bioreactor metagenome</name>
    <dbReference type="NCBI Taxonomy" id="1076179"/>
    <lineage>
        <taxon>unclassified sequences</taxon>
        <taxon>metagenomes</taxon>
        <taxon>ecological metagenomes</taxon>
    </lineage>
</organism>
<dbReference type="PANTHER" id="PTHR43114">
    <property type="entry name" value="ADENINE DEAMINASE"/>
    <property type="match status" value="1"/>
</dbReference>
<dbReference type="InterPro" id="IPR001365">
    <property type="entry name" value="A_deaminase_dom"/>
</dbReference>
<gene>
    <name evidence="6" type="ORF">SDC9_198837</name>
</gene>
<protein>
    <submittedName>
        <fullName evidence="6">Adenine deaminase</fullName>
        <ecNumber evidence="6">3.5.4.2</ecNumber>
    </submittedName>
</protein>
<name>A0A645IIS5_9ZZZZ</name>
<comment type="caution">
    <text evidence="6">The sequence shown here is derived from an EMBL/GenBank/DDBJ whole genome shotgun (WGS) entry which is preliminary data.</text>
</comment>
<proteinExistence type="predicted"/>
<evidence type="ECO:0000256" key="4">
    <source>
        <dbReference type="ARBA" id="ARBA00022833"/>
    </source>
</evidence>
<dbReference type="PANTHER" id="PTHR43114:SF6">
    <property type="entry name" value="ADENINE DEAMINASE"/>
    <property type="match status" value="1"/>
</dbReference>
<evidence type="ECO:0000256" key="1">
    <source>
        <dbReference type="ARBA" id="ARBA00001947"/>
    </source>
</evidence>
<dbReference type="EMBL" id="VSSQ01116057">
    <property type="protein sequence ID" value="MPN51195.1"/>
    <property type="molecule type" value="Genomic_DNA"/>
</dbReference>
<sequence>MDRVDHGYTVIDNPELAKRCADLGIVFTVVPTNSYYLRTLAPERWALDHPIRQMPSMGIRIHPNTDDPTLHHVDPTGAWTKMVSDFGFSKADLRDFMLNGIDAAWVDESEKRSLRRQWSDEFDALSGTHHF</sequence>
<feature type="domain" description="Adenosine deaminase" evidence="5">
    <location>
        <begin position="2"/>
        <end position="116"/>
    </location>
</feature>
<keyword evidence="2" id="KW-0479">Metal-binding</keyword>
<dbReference type="SUPFAM" id="SSF51556">
    <property type="entry name" value="Metallo-dependent hydrolases"/>
    <property type="match status" value="1"/>
</dbReference>
<dbReference type="AlphaFoldDB" id="A0A645IIS5"/>
<evidence type="ECO:0000256" key="3">
    <source>
        <dbReference type="ARBA" id="ARBA00022801"/>
    </source>
</evidence>
<keyword evidence="4" id="KW-0862">Zinc</keyword>
<dbReference type="InterPro" id="IPR006330">
    <property type="entry name" value="Ado/ade_deaminase"/>
</dbReference>
<dbReference type="GO" id="GO:0000034">
    <property type="term" value="F:adenine deaminase activity"/>
    <property type="evidence" value="ECO:0007669"/>
    <property type="project" value="UniProtKB-EC"/>
</dbReference>
<evidence type="ECO:0000313" key="6">
    <source>
        <dbReference type="EMBL" id="MPN51195.1"/>
    </source>
</evidence>
<dbReference type="GO" id="GO:0046872">
    <property type="term" value="F:metal ion binding"/>
    <property type="evidence" value="ECO:0007669"/>
    <property type="project" value="UniProtKB-KW"/>
</dbReference>
<accession>A0A645IIS5</accession>